<keyword evidence="3" id="KW-1185">Reference proteome</keyword>
<evidence type="ECO:0000313" key="3">
    <source>
        <dbReference type="Proteomes" id="UP000234479"/>
    </source>
</evidence>
<accession>A0A2N5D5R6</accession>
<keyword evidence="2" id="KW-0560">Oxidoreductase</keyword>
<dbReference type="EMBL" id="PJRS01000042">
    <property type="protein sequence ID" value="PLR21392.1"/>
    <property type="molecule type" value="Genomic_DNA"/>
</dbReference>
<dbReference type="SUPFAM" id="SSF54909">
    <property type="entry name" value="Dimeric alpha+beta barrel"/>
    <property type="match status" value="1"/>
</dbReference>
<evidence type="ECO:0000259" key="1">
    <source>
        <dbReference type="PROSITE" id="PS51725"/>
    </source>
</evidence>
<dbReference type="InterPro" id="IPR050744">
    <property type="entry name" value="AI-2_Isomerase_LsrG"/>
</dbReference>
<feature type="domain" description="ABM" evidence="1">
    <location>
        <begin position="19"/>
        <end position="108"/>
    </location>
</feature>
<keyword evidence="2" id="KW-0503">Monooxygenase</keyword>
<dbReference type="AlphaFoldDB" id="A0A2N5D5R6"/>
<proteinExistence type="predicted"/>
<dbReference type="Gene3D" id="3.30.70.100">
    <property type="match status" value="1"/>
</dbReference>
<dbReference type="Proteomes" id="UP000234479">
    <property type="component" value="Unassembled WGS sequence"/>
</dbReference>
<name>A0A2N5D5R6_9CAUL</name>
<dbReference type="RefSeq" id="WP_101719801.1">
    <property type="nucleotide sequence ID" value="NZ_PJRS01000042.1"/>
</dbReference>
<sequence>MSNTPFGPPLPDAGETGPYALVGTARARPGMADQLEARLVSLVAPTRREAGCVAYHVHRDRADRDLFVFYEAWSDRAALLKHFDEPYILGFLADRADYLDGELDVRWLRMSSSQA</sequence>
<dbReference type="PANTHER" id="PTHR33336">
    <property type="entry name" value="QUINOL MONOOXYGENASE YGIN-RELATED"/>
    <property type="match status" value="1"/>
</dbReference>
<dbReference type="PANTHER" id="PTHR33336:SF3">
    <property type="entry name" value="ABM DOMAIN-CONTAINING PROTEIN"/>
    <property type="match status" value="1"/>
</dbReference>
<protein>
    <submittedName>
        <fullName evidence="2">Antibiotic biosynthesis monooxygenase</fullName>
    </submittedName>
</protein>
<dbReference type="PROSITE" id="PS51725">
    <property type="entry name" value="ABM"/>
    <property type="match status" value="1"/>
</dbReference>
<comment type="caution">
    <text evidence="2">The sequence shown here is derived from an EMBL/GenBank/DDBJ whole genome shotgun (WGS) entry which is preliminary data.</text>
</comment>
<dbReference type="OrthoDB" id="287932at2"/>
<dbReference type="InterPro" id="IPR007138">
    <property type="entry name" value="ABM_dom"/>
</dbReference>
<reference evidence="2 3" key="1">
    <citation type="submission" date="2017-12" db="EMBL/GenBank/DDBJ databases">
        <title>The genome sequence of Caulobacter sp. 410.</title>
        <authorList>
            <person name="Gao J."/>
            <person name="Mao X."/>
            <person name="Sun J."/>
        </authorList>
    </citation>
    <scope>NUCLEOTIDE SEQUENCE [LARGE SCALE GENOMIC DNA]</scope>
    <source>
        <strain evidence="2 3">410</strain>
    </source>
</reference>
<gene>
    <name evidence="2" type="ORF">SGCZBJ_20545</name>
</gene>
<dbReference type="GO" id="GO:0004497">
    <property type="term" value="F:monooxygenase activity"/>
    <property type="evidence" value="ECO:0007669"/>
    <property type="project" value="UniProtKB-KW"/>
</dbReference>
<evidence type="ECO:0000313" key="2">
    <source>
        <dbReference type="EMBL" id="PLR21392.1"/>
    </source>
</evidence>
<dbReference type="InterPro" id="IPR011008">
    <property type="entry name" value="Dimeric_a/b-barrel"/>
</dbReference>
<dbReference type="Pfam" id="PF03992">
    <property type="entry name" value="ABM"/>
    <property type="match status" value="1"/>
</dbReference>
<organism evidence="2 3">
    <name type="scientific">Caulobacter zeae</name>
    <dbReference type="NCBI Taxonomy" id="2055137"/>
    <lineage>
        <taxon>Bacteria</taxon>
        <taxon>Pseudomonadati</taxon>
        <taxon>Pseudomonadota</taxon>
        <taxon>Alphaproteobacteria</taxon>
        <taxon>Caulobacterales</taxon>
        <taxon>Caulobacteraceae</taxon>
        <taxon>Caulobacter</taxon>
    </lineage>
</organism>